<protein>
    <submittedName>
        <fullName evidence="1">10072_t:CDS:1</fullName>
    </submittedName>
</protein>
<keyword evidence="2" id="KW-1185">Reference proteome</keyword>
<dbReference type="EMBL" id="CAJVQB010170546">
    <property type="protein sequence ID" value="CAG8857398.1"/>
    <property type="molecule type" value="Genomic_DNA"/>
</dbReference>
<feature type="non-terminal residue" evidence="1">
    <location>
        <position position="1"/>
    </location>
</feature>
<sequence>YAPEIGIAICFSCNKLIYVGQQTKNIENYNHIEIEKHWATHCTGNSFCNISYDEYLQRMQNAIKKAERAREVELAKHYQLLWAVREEMRQ</sequence>
<organism evidence="1 2">
    <name type="scientific">Gigaspora margarita</name>
    <dbReference type="NCBI Taxonomy" id="4874"/>
    <lineage>
        <taxon>Eukaryota</taxon>
        <taxon>Fungi</taxon>
        <taxon>Fungi incertae sedis</taxon>
        <taxon>Mucoromycota</taxon>
        <taxon>Glomeromycotina</taxon>
        <taxon>Glomeromycetes</taxon>
        <taxon>Diversisporales</taxon>
        <taxon>Gigasporaceae</taxon>
        <taxon>Gigaspora</taxon>
    </lineage>
</organism>
<evidence type="ECO:0000313" key="1">
    <source>
        <dbReference type="EMBL" id="CAG8857398.1"/>
    </source>
</evidence>
<name>A0ABN7XQP2_GIGMA</name>
<proteinExistence type="predicted"/>
<feature type="non-terminal residue" evidence="1">
    <location>
        <position position="90"/>
    </location>
</feature>
<accession>A0ABN7XQP2</accession>
<evidence type="ECO:0000313" key="2">
    <source>
        <dbReference type="Proteomes" id="UP000789901"/>
    </source>
</evidence>
<reference evidence="1 2" key="1">
    <citation type="submission" date="2021-06" db="EMBL/GenBank/DDBJ databases">
        <authorList>
            <person name="Kallberg Y."/>
            <person name="Tangrot J."/>
            <person name="Rosling A."/>
        </authorList>
    </citation>
    <scope>NUCLEOTIDE SEQUENCE [LARGE SCALE GENOMIC DNA]</scope>
    <source>
        <strain evidence="1 2">120-4 pot B 10/14</strain>
    </source>
</reference>
<dbReference type="Proteomes" id="UP000789901">
    <property type="component" value="Unassembled WGS sequence"/>
</dbReference>
<comment type="caution">
    <text evidence="1">The sequence shown here is derived from an EMBL/GenBank/DDBJ whole genome shotgun (WGS) entry which is preliminary data.</text>
</comment>
<gene>
    <name evidence="1" type="ORF">GMARGA_LOCUS46218</name>
</gene>